<dbReference type="PROSITE" id="PS50297">
    <property type="entry name" value="ANK_REP_REGION"/>
    <property type="match status" value="2"/>
</dbReference>
<protein>
    <recommendedName>
        <fullName evidence="4">DUF218 domain-containing protein</fullName>
    </recommendedName>
</protein>
<dbReference type="PANTHER" id="PTHR24141:SF1">
    <property type="entry name" value="2-5A-DEPENDENT RIBONUCLEASE"/>
    <property type="match status" value="1"/>
</dbReference>
<feature type="domain" description="DUF218" evidence="4">
    <location>
        <begin position="7"/>
        <end position="148"/>
    </location>
</feature>
<dbReference type="Pfam" id="PF12796">
    <property type="entry name" value="Ank_2"/>
    <property type="match status" value="1"/>
</dbReference>
<dbReference type="Pfam" id="PF02698">
    <property type="entry name" value="DUF218"/>
    <property type="match status" value="1"/>
</dbReference>
<dbReference type="PANTHER" id="PTHR24141">
    <property type="entry name" value="2-5A-DEPENDENT RIBONUCLEASE"/>
    <property type="match status" value="1"/>
</dbReference>
<dbReference type="Pfam" id="PF13637">
    <property type="entry name" value="Ank_4"/>
    <property type="match status" value="1"/>
</dbReference>
<dbReference type="SUPFAM" id="SSF48403">
    <property type="entry name" value="Ankyrin repeat"/>
    <property type="match status" value="2"/>
</dbReference>
<feature type="repeat" description="ANK" evidence="3">
    <location>
        <begin position="221"/>
        <end position="253"/>
    </location>
</feature>
<comment type="caution">
    <text evidence="5">The sequence shown here is derived from an EMBL/GenBank/DDBJ whole genome shotgun (WGS) entry which is preliminary data.</text>
</comment>
<dbReference type="Gene3D" id="1.25.40.20">
    <property type="entry name" value="Ankyrin repeat-containing domain"/>
    <property type="match status" value="2"/>
</dbReference>
<feature type="repeat" description="ANK" evidence="3">
    <location>
        <begin position="362"/>
        <end position="394"/>
    </location>
</feature>
<dbReference type="GO" id="GO:0003723">
    <property type="term" value="F:RNA binding"/>
    <property type="evidence" value="ECO:0007669"/>
    <property type="project" value="TreeGrafter"/>
</dbReference>
<dbReference type="CDD" id="cd06259">
    <property type="entry name" value="YdcF-like"/>
    <property type="match status" value="1"/>
</dbReference>
<sequence length="460" mass="49989">MAAKICIVVLGFAHRYSEASKNRLQCGLEQFCDGNDGNDKFIVFTGGDTTGCGETEAEYLIRKARKSLPASSYCKLLKEDEAKYTIENAIFVRRIVESLSGVEKLIVVTNEFHLRRSLLIFSTVFEVLTECTVTGEAAPDGENLERDTGISQEVWLEQEEKQLALLRSENGSNVGNLLSQRIKAHGNIALAAKHENMGALRSWRELNGGDGADIDGQSMRGGAGALHYAVLYGMEEAVRWLVEAGADVNKRNDWGATPLHFLSTVQGEEKRKRIALLLAKGGPDSSIKGRSALWGGEEKEAGEVKGRGLGYQKLALLGSLLAFGDVIYSQLIEAAREGDLDTVRGWIKDNPEMSVDGPEGYAGTTALAHAASGGSAEVVTLLLERGADVRLPKSPKSNSFHYAAFKMHRNCFRILKTAKGSEEALQSRGESELWGSLGCVSVKELALFVAKEAEEFAKNI</sequence>
<dbReference type="Proteomes" id="UP001165160">
    <property type="component" value="Unassembled WGS sequence"/>
</dbReference>
<proteinExistence type="predicted"/>
<dbReference type="Gene3D" id="3.40.50.620">
    <property type="entry name" value="HUPs"/>
    <property type="match status" value="1"/>
</dbReference>
<evidence type="ECO:0000313" key="6">
    <source>
        <dbReference type="Proteomes" id="UP001165160"/>
    </source>
</evidence>
<evidence type="ECO:0000259" key="4">
    <source>
        <dbReference type="Pfam" id="PF02698"/>
    </source>
</evidence>
<reference evidence="6" key="1">
    <citation type="journal article" date="2023" name="Commun. Biol.">
        <title>Genome analysis of Parmales, the sister group of diatoms, reveals the evolutionary specialization of diatoms from phago-mixotrophs to photoautotrophs.</title>
        <authorList>
            <person name="Ban H."/>
            <person name="Sato S."/>
            <person name="Yoshikawa S."/>
            <person name="Yamada K."/>
            <person name="Nakamura Y."/>
            <person name="Ichinomiya M."/>
            <person name="Sato N."/>
            <person name="Blanc-Mathieu R."/>
            <person name="Endo H."/>
            <person name="Kuwata A."/>
            <person name="Ogata H."/>
        </authorList>
    </citation>
    <scope>NUCLEOTIDE SEQUENCE [LARGE SCALE GENOMIC DNA]</scope>
    <source>
        <strain evidence="6">NIES 3699</strain>
    </source>
</reference>
<dbReference type="EMBL" id="BRXX01000433">
    <property type="protein sequence ID" value="GMI11698.1"/>
    <property type="molecule type" value="Genomic_DNA"/>
</dbReference>
<keyword evidence="2 3" id="KW-0040">ANK repeat</keyword>
<dbReference type="InterPro" id="IPR014729">
    <property type="entry name" value="Rossmann-like_a/b/a_fold"/>
</dbReference>
<name>A0A9W7FGC5_9STRA</name>
<organism evidence="5 6">
    <name type="scientific">Triparma verrucosa</name>
    <dbReference type="NCBI Taxonomy" id="1606542"/>
    <lineage>
        <taxon>Eukaryota</taxon>
        <taxon>Sar</taxon>
        <taxon>Stramenopiles</taxon>
        <taxon>Ochrophyta</taxon>
        <taxon>Bolidophyceae</taxon>
        <taxon>Parmales</taxon>
        <taxon>Triparmaceae</taxon>
        <taxon>Triparma</taxon>
    </lineage>
</organism>
<dbReference type="InterPro" id="IPR002110">
    <property type="entry name" value="Ankyrin_rpt"/>
</dbReference>
<evidence type="ECO:0000256" key="1">
    <source>
        <dbReference type="ARBA" id="ARBA00022737"/>
    </source>
</evidence>
<gene>
    <name evidence="5" type="ORF">TrVE_jg8592</name>
</gene>
<keyword evidence="1" id="KW-0677">Repeat</keyword>
<dbReference type="GO" id="GO:0004540">
    <property type="term" value="F:RNA nuclease activity"/>
    <property type="evidence" value="ECO:0007669"/>
    <property type="project" value="TreeGrafter"/>
</dbReference>
<keyword evidence="6" id="KW-1185">Reference proteome</keyword>
<accession>A0A9W7FGC5</accession>
<dbReference type="InterPro" id="IPR036770">
    <property type="entry name" value="Ankyrin_rpt-contain_sf"/>
</dbReference>
<evidence type="ECO:0000256" key="3">
    <source>
        <dbReference type="PROSITE-ProRule" id="PRU00023"/>
    </source>
</evidence>
<evidence type="ECO:0000256" key="2">
    <source>
        <dbReference type="ARBA" id="ARBA00023043"/>
    </source>
</evidence>
<dbReference type="AlphaFoldDB" id="A0A9W7FGC5"/>
<dbReference type="InterPro" id="IPR003848">
    <property type="entry name" value="DUF218"/>
</dbReference>
<dbReference type="SMART" id="SM00248">
    <property type="entry name" value="ANK"/>
    <property type="match status" value="5"/>
</dbReference>
<dbReference type="PROSITE" id="PS50088">
    <property type="entry name" value="ANK_REPEAT"/>
    <property type="match status" value="2"/>
</dbReference>
<dbReference type="GO" id="GO:0006396">
    <property type="term" value="P:RNA processing"/>
    <property type="evidence" value="ECO:0007669"/>
    <property type="project" value="TreeGrafter"/>
</dbReference>
<evidence type="ECO:0000313" key="5">
    <source>
        <dbReference type="EMBL" id="GMI11698.1"/>
    </source>
</evidence>